<dbReference type="EMBL" id="JBHUKU010000036">
    <property type="protein sequence ID" value="MFD2465705.1"/>
    <property type="molecule type" value="Genomic_DNA"/>
</dbReference>
<protein>
    <recommendedName>
        <fullName evidence="3">DUF3800 domain-containing protein</fullName>
    </recommendedName>
</protein>
<comment type="caution">
    <text evidence="1">The sequence shown here is derived from an EMBL/GenBank/DDBJ whole genome shotgun (WGS) entry which is preliminary data.</text>
</comment>
<evidence type="ECO:0008006" key="3">
    <source>
        <dbReference type="Google" id="ProtNLM"/>
    </source>
</evidence>
<gene>
    <name evidence="1" type="ORF">ACFSYJ_44350</name>
</gene>
<reference evidence="2" key="1">
    <citation type="journal article" date="2019" name="Int. J. Syst. Evol. Microbiol.">
        <title>The Global Catalogue of Microorganisms (GCM) 10K type strain sequencing project: providing services to taxonomists for standard genome sequencing and annotation.</title>
        <authorList>
            <consortium name="The Broad Institute Genomics Platform"/>
            <consortium name="The Broad Institute Genome Sequencing Center for Infectious Disease"/>
            <person name="Wu L."/>
            <person name="Ma J."/>
        </authorList>
    </citation>
    <scope>NUCLEOTIDE SEQUENCE [LARGE SCALE GENOMIC DNA]</scope>
    <source>
        <strain evidence="2">CGMCC 4.7643</strain>
    </source>
</reference>
<evidence type="ECO:0000313" key="1">
    <source>
        <dbReference type="EMBL" id="MFD2465705.1"/>
    </source>
</evidence>
<evidence type="ECO:0000313" key="2">
    <source>
        <dbReference type="Proteomes" id="UP001597419"/>
    </source>
</evidence>
<dbReference type="RefSeq" id="WP_345408561.1">
    <property type="nucleotide sequence ID" value="NZ_BAABHG010000029.1"/>
</dbReference>
<accession>A0ABW5GXL5</accession>
<proteinExistence type="predicted"/>
<organism evidence="1 2">
    <name type="scientific">Amycolatopsis samaneae</name>
    <dbReference type="NCBI Taxonomy" id="664691"/>
    <lineage>
        <taxon>Bacteria</taxon>
        <taxon>Bacillati</taxon>
        <taxon>Actinomycetota</taxon>
        <taxon>Actinomycetes</taxon>
        <taxon>Pseudonocardiales</taxon>
        <taxon>Pseudonocardiaceae</taxon>
        <taxon>Amycolatopsis</taxon>
    </lineage>
</organism>
<sequence length="329" mass="35760">MRESDRLVEIACDESGAEGEKLVGGETDVFAHAGVRLDAGTAAECVREIRRRIRSPAREYKANHLLRAKHRPVLVWLLGPSSPLYGHASLYLADKALFVAGAIADLLVEDELAAASAGLYRGEEATALARTLRREGPHVLGPGRWWAFLAAFNTLMRVKNRQGGISADAFFELVDSLRHDVTGPVAEVLGLLVKARPRVEASRARLLRDPAAFSMLNPLVPAVVRAVTHWGAGGRSVSVVHDEQLVLTPDRVARIEGILGDPALARFTSGARLAALRLVDSRADPRVQVADFLAGVARKIASEELGGRGDPELTALLRPYPDRFSRWDR</sequence>
<dbReference type="Proteomes" id="UP001597419">
    <property type="component" value="Unassembled WGS sequence"/>
</dbReference>
<keyword evidence="2" id="KW-1185">Reference proteome</keyword>
<name>A0ABW5GXL5_9PSEU</name>